<comment type="caution">
    <text evidence="4">The sequence shown here is derived from an EMBL/GenBank/DDBJ whole genome shotgun (WGS) entry which is preliminary data.</text>
</comment>
<gene>
    <name evidence="4" type="ORF">CRG98_024394</name>
</gene>
<comment type="similarity">
    <text evidence="1">Belongs to the PPR family. P subfamily.</text>
</comment>
<dbReference type="PROSITE" id="PS51375">
    <property type="entry name" value="PPR"/>
    <property type="match status" value="4"/>
</dbReference>
<evidence type="ECO:0008006" key="6">
    <source>
        <dbReference type="Google" id="ProtNLM"/>
    </source>
</evidence>
<evidence type="ECO:0000313" key="4">
    <source>
        <dbReference type="EMBL" id="PKI55103.1"/>
    </source>
</evidence>
<dbReference type="Gene3D" id="1.25.40.10">
    <property type="entry name" value="Tetratricopeptide repeat domain"/>
    <property type="match status" value="2"/>
</dbReference>
<dbReference type="PANTHER" id="PTHR47447">
    <property type="entry name" value="OS03G0856100 PROTEIN"/>
    <property type="match status" value="1"/>
</dbReference>
<evidence type="ECO:0000256" key="3">
    <source>
        <dbReference type="PROSITE-ProRule" id="PRU00708"/>
    </source>
</evidence>
<dbReference type="PANTHER" id="PTHR47447:SF28">
    <property type="entry name" value="PENTACOTRIPEPTIDE-REPEAT REGION OF PRORP DOMAIN-CONTAINING PROTEIN"/>
    <property type="match status" value="1"/>
</dbReference>
<feature type="repeat" description="PPR" evidence="3">
    <location>
        <begin position="246"/>
        <end position="280"/>
    </location>
</feature>
<evidence type="ECO:0000256" key="1">
    <source>
        <dbReference type="ARBA" id="ARBA00007626"/>
    </source>
</evidence>
<dbReference type="EMBL" id="PGOL01001723">
    <property type="protein sequence ID" value="PKI55103.1"/>
    <property type="molecule type" value="Genomic_DNA"/>
</dbReference>
<evidence type="ECO:0000313" key="5">
    <source>
        <dbReference type="Proteomes" id="UP000233551"/>
    </source>
</evidence>
<feature type="non-terminal residue" evidence="4">
    <location>
        <position position="411"/>
    </location>
</feature>
<sequence length="411" mass="46048">MFQKLVRTLHRSDKVYQKPRTFARRTVVAVEPAQPSMVQGGISPVWNRGANGLGSPTGDGDSPSILDDRELKMLARQSILEELAMLRNLTLRNWYGFCHYASMQHTLMPHPSSMAYSSVISDDDPANNSYKRQPYVDEKDILNELSDLLAVPQGIPVPYLFKVSHATTSTPQPRAVDMFLSPEEKLRGVFLQKLKGRTAIECALNNAGIDLTEDIIARVVNKGNLGGEAMVIFFRWAIRHPSIKQDTDCYNLIIKALGRRKYFDYMEKMLCEMGSNGIRPSLVTLSIVLDSFLRARHVSKAIEFFGRLGGFGWEPNTETLNVLLQCLCQRFHVGAANRFLNSVKDRIPFNATTYNTIISGWSKSGRVGEIKRVLEGMSADGFSPDFFTFSYLIEGFGRAGQIDEAVEIFSG</sequence>
<evidence type="ECO:0000256" key="2">
    <source>
        <dbReference type="ARBA" id="ARBA00022737"/>
    </source>
</evidence>
<proteinExistence type="inferred from homology"/>
<dbReference type="Pfam" id="PF13041">
    <property type="entry name" value="PPR_2"/>
    <property type="match status" value="2"/>
</dbReference>
<dbReference type="STRING" id="22663.A0A2I0JGI3"/>
<reference evidence="4 5" key="1">
    <citation type="submission" date="2017-11" db="EMBL/GenBank/DDBJ databases">
        <title>De-novo sequencing of pomegranate (Punica granatum L.) genome.</title>
        <authorList>
            <person name="Akparov Z."/>
            <person name="Amiraslanov A."/>
            <person name="Hajiyeva S."/>
            <person name="Abbasov M."/>
            <person name="Kaur K."/>
            <person name="Hamwieh A."/>
            <person name="Solovyev V."/>
            <person name="Salamov A."/>
            <person name="Braich B."/>
            <person name="Kosarev P."/>
            <person name="Mahmoud A."/>
            <person name="Hajiyev E."/>
            <person name="Babayeva S."/>
            <person name="Izzatullayeva V."/>
            <person name="Mammadov A."/>
            <person name="Mammadov A."/>
            <person name="Sharifova S."/>
            <person name="Ojaghi J."/>
            <person name="Eynullazada K."/>
            <person name="Bayramov B."/>
            <person name="Abdulazimova A."/>
            <person name="Shahmuradov I."/>
        </authorList>
    </citation>
    <scope>NUCLEOTIDE SEQUENCE [LARGE SCALE GENOMIC DNA]</scope>
    <source>
        <strain evidence="5">cv. AG2017</strain>
        <tissue evidence="4">Leaf</tissue>
    </source>
</reference>
<feature type="repeat" description="PPR" evidence="3">
    <location>
        <begin position="385"/>
        <end position="411"/>
    </location>
</feature>
<feature type="repeat" description="PPR" evidence="3">
    <location>
        <begin position="281"/>
        <end position="315"/>
    </location>
</feature>
<dbReference type="InterPro" id="IPR002885">
    <property type="entry name" value="PPR_rpt"/>
</dbReference>
<dbReference type="NCBIfam" id="TIGR00756">
    <property type="entry name" value="PPR"/>
    <property type="match status" value="4"/>
</dbReference>
<dbReference type="InterPro" id="IPR011990">
    <property type="entry name" value="TPR-like_helical_dom_sf"/>
</dbReference>
<protein>
    <recommendedName>
        <fullName evidence="6">Pentatricopeptide repeat-containing protein</fullName>
    </recommendedName>
</protein>
<dbReference type="Proteomes" id="UP000233551">
    <property type="component" value="Unassembled WGS sequence"/>
</dbReference>
<keyword evidence="5" id="KW-1185">Reference proteome</keyword>
<name>A0A2I0JGI3_PUNGR</name>
<feature type="repeat" description="PPR" evidence="3">
    <location>
        <begin position="350"/>
        <end position="384"/>
    </location>
</feature>
<keyword evidence="2" id="KW-0677">Repeat</keyword>
<dbReference type="AlphaFoldDB" id="A0A2I0JGI3"/>
<organism evidence="4 5">
    <name type="scientific">Punica granatum</name>
    <name type="common">Pomegranate</name>
    <dbReference type="NCBI Taxonomy" id="22663"/>
    <lineage>
        <taxon>Eukaryota</taxon>
        <taxon>Viridiplantae</taxon>
        <taxon>Streptophyta</taxon>
        <taxon>Embryophyta</taxon>
        <taxon>Tracheophyta</taxon>
        <taxon>Spermatophyta</taxon>
        <taxon>Magnoliopsida</taxon>
        <taxon>eudicotyledons</taxon>
        <taxon>Gunneridae</taxon>
        <taxon>Pentapetalae</taxon>
        <taxon>rosids</taxon>
        <taxon>malvids</taxon>
        <taxon>Myrtales</taxon>
        <taxon>Lythraceae</taxon>
        <taxon>Punica</taxon>
    </lineage>
</organism>
<accession>A0A2I0JGI3</accession>